<comment type="caution">
    <text evidence="1">The sequence shown here is derived from an EMBL/GenBank/DDBJ whole genome shotgun (WGS) entry which is preliminary data.</text>
</comment>
<name>A0ACC5ZUZ7_9RHOB</name>
<sequence>MQQILNRWNALEMQRKIIIALAGIAMLAAVVGLARMASKPSMALLYSGLENGAAGEVVRALEQRGVIHDVRAGAIFVEATKRDALRMTLASEGLPANNAKGYELLDGLSGFGTTSQMFDAAYWRAKEGELARTILAGPAITSARVHIAATGGNPFRRDLRPSASVAVTTAGGALPPPQARALRFLVAAAVAGLQPEDVTIVDGTGAIVAGTEPEGPSNSAEDRSAALRDKVQRLLEARVGSGNAVVEVTLETVNESESIREKRFDPNGRVAISTETEESTDTSQNTGDGNVTVASNLPDGEAGNAGSSNSQNNRSRERINFEVSETEREIQRAAGGTKRLTVAVLVNGIASTTADGERNLEPRPQDELDALRDLVASAVGFDEERGDVITLKSMMFEPADPVGTIATPSLFARWALDAMSLIQMAVLAIVALLLGLFVVRPVLAGSNDGGPTSLPSPADAAHNRAVSELLTGEIEDEDGNFIPTTPISQGTNLAPVDPSEQSDAVERLRTLIAERQDETLEILRNWLEDEEPAR</sequence>
<organism evidence="1 2">
    <name type="scientific">Lutimaribacter degradans</name>
    <dbReference type="NCBI Taxonomy" id="2945989"/>
    <lineage>
        <taxon>Bacteria</taxon>
        <taxon>Pseudomonadati</taxon>
        <taxon>Pseudomonadota</taxon>
        <taxon>Alphaproteobacteria</taxon>
        <taxon>Rhodobacterales</taxon>
        <taxon>Roseobacteraceae</taxon>
        <taxon>Lutimaribacter</taxon>
    </lineage>
</organism>
<evidence type="ECO:0000313" key="1">
    <source>
        <dbReference type="EMBL" id="MCM2561912.1"/>
    </source>
</evidence>
<keyword evidence="1" id="KW-0969">Cilium</keyword>
<dbReference type="Proteomes" id="UP001203036">
    <property type="component" value="Unassembled WGS sequence"/>
</dbReference>
<evidence type="ECO:0000313" key="2">
    <source>
        <dbReference type="Proteomes" id="UP001203036"/>
    </source>
</evidence>
<keyword evidence="1" id="KW-0966">Cell projection</keyword>
<keyword evidence="2" id="KW-1185">Reference proteome</keyword>
<gene>
    <name evidence="1" type="primary">fliF</name>
    <name evidence="1" type="ORF">M8744_07135</name>
</gene>
<protein>
    <submittedName>
        <fullName evidence="1">Flagellar M-ring protein FliF</fullName>
    </submittedName>
</protein>
<reference evidence="1" key="1">
    <citation type="submission" date="2022-06" db="EMBL/GenBank/DDBJ databases">
        <title>Lutimaribacter sp. EGI FJ00013, a novel bacterium isolated from a salt lake sediment enrichment.</title>
        <authorList>
            <person name="Gao L."/>
            <person name="Fang B.-Z."/>
            <person name="Li W.-J."/>
        </authorList>
    </citation>
    <scope>NUCLEOTIDE SEQUENCE</scope>
    <source>
        <strain evidence="1">EGI FJ00013</strain>
    </source>
</reference>
<proteinExistence type="predicted"/>
<keyword evidence="1" id="KW-0282">Flagellum</keyword>
<dbReference type="EMBL" id="JAMQGO010000003">
    <property type="protein sequence ID" value="MCM2561912.1"/>
    <property type="molecule type" value="Genomic_DNA"/>
</dbReference>
<accession>A0ACC5ZUZ7</accession>